<evidence type="ECO:0000313" key="5">
    <source>
        <dbReference type="EMBL" id="NJP41838.1"/>
    </source>
</evidence>
<proteinExistence type="inferred from homology"/>
<keyword evidence="2" id="KW-0813">Transport</keyword>
<comment type="similarity">
    <text evidence="1">Belongs to the bacterial solute-binding protein 1 family.</text>
</comment>
<evidence type="ECO:0000256" key="3">
    <source>
        <dbReference type="SAM" id="MobiDB-lite"/>
    </source>
</evidence>
<reference evidence="5 6" key="1">
    <citation type="submission" date="2020-03" db="EMBL/GenBank/DDBJ databases">
        <title>WGS of actinomycetes isolated from Thailand.</title>
        <authorList>
            <person name="Thawai C."/>
        </authorList>
    </citation>
    <scope>NUCLEOTIDE SEQUENCE [LARGE SCALE GENOMIC DNA]</scope>
    <source>
        <strain evidence="5 6">PRB2-1</strain>
    </source>
</reference>
<evidence type="ECO:0000313" key="6">
    <source>
        <dbReference type="Proteomes" id="UP000734511"/>
    </source>
</evidence>
<protein>
    <submittedName>
        <fullName evidence="5">Extracellular solute-binding protein</fullName>
    </submittedName>
</protein>
<dbReference type="Gene3D" id="3.40.190.10">
    <property type="entry name" value="Periplasmic binding protein-like II"/>
    <property type="match status" value="2"/>
</dbReference>
<organism evidence="5 6">
    <name type="scientific">Actinacidiphila epipremni</name>
    <dbReference type="NCBI Taxonomy" id="2053013"/>
    <lineage>
        <taxon>Bacteria</taxon>
        <taxon>Bacillati</taxon>
        <taxon>Actinomycetota</taxon>
        <taxon>Actinomycetes</taxon>
        <taxon>Kitasatosporales</taxon>
        <taxon>Streptomycetaceae</taxon>
        <taxon>Actinacidiphila</taxon>
    </lineage>
</organism>
<keyword evidence="4" id="KW-0732">Signal</keyword>
<sequence length="479" mass="49758">MHRLKGKPFTATAGGASHRRATRIALAAAAASALVLSASACGGGGSDDNGKDKKTSSPTASASGSAAGGGENLQLPDLHGQKLEVAAVWTGPEQKNFQKVLDEFDKRTGAKSTFVPTGDSQSTFLGTKIQGGAPPDVAFLAQNGVLHQFADKGWIKPLGPAAQAELQKNFSKGWQDLGAWKGKQYGIYAKVSNKSMIWYNTAAFSNAGATEPKTWDDFLKTAETVFDSGTAPVSIGGADGWTLTDWFENIYLSQAGPEKYDQLAAHKIKWTDPSVKDALTTLGQLFSKTDLIAGGTKGALGTDFPKSVTQTFTGNPPAAAMVYEADFVSAFISANTKAKVGTDAKEFAFPAVGSGKAPVVSGGDVAVALKDTPAAQALLTFIASTDAAKIWAQGGGYLSPNKSLDFAAYPDDVQRSIAQSLIGAGDDFRFDMSDQAPAAFGGTKGEGEWKDLQDFLAKPSDVAGAQAKLEADAAKAYGG</sequence>
<feature type="chain" id="PRO_5046796474" evidence="4">
    <location>
        <begin position="41"/>
        <end position="479"/>
    </location>
</feature>
<dbReference type="Proteomes" id="UP000734511">
    <property type="component" value="Unassembled WGS sequence"/>
</dbReference>
<dbReference type="PANTHER" id="PTHR43649:SF29">
    <property type="entry name" value="OSMOPROTECTIVE COMPOUNDS-BINDING PROTEIN GGTB"/>
    <property type="match status" value="1"/>
</dbReference>
<dbReference type="SUPFAM" id="SSF53850">
    <property type="entry name" value="Periplasmic binding protein-like II"/>
    <property type="match status" value="1"/>
</dbReference>
<comment type="caution">
    <text evidence="5">The sequence shown here is derived from an EMBL/GenBank/DDBJ whole genome shotgun (WGS) entry which is preliminary data.</text>
</comment>
<feature type="compositionally biased region" description="Low complexity" evidence="3">
    <location>
        <begin position="56"/>
        <end position="65"/>
    </location>
</feature>
<dbReference type="InterPro" id="IPR050490">
    <property type="entry name" value="Bact_solute-bd_prot1"/>
</dbReference>
<keyword evidence="6" id="KW-1185">Reference proteome</keyword>
<evidence type="ECO:0000256" key="2">
    <source>
        <dbReference type="ARBA" id="ARBA00022448"/>
    </source>
</evidence>
<evidence type="ECO:0000256" key="1">
    <source>
        <dbReference type="ARBA" id="ARBA00008520"/>
    </source>
</evidence>
<dbReference type="InterPro" id="IPR006059">
    <property type="entry name" value="SBP"/>
</dbReference>
<dbReference type="PANTHER" id="PTHR43649">
    <property type="entry name" value="ARABINOSE-BINDING PROTEIN-RELATED"/>
    <property type="match status" value="1"/>
</dbReference>
<name>A0ABX0ZDK5_9ACTN</name>
<dbReference type="RefSeq" id="WP_167980724.1">
    <property type="nucleotide sequence ID" value="NZ_JAATEJ010000001.1"/>
</dbReference>
<accession>A0ABX0ZDK5</accession>
<dbReference type="Pfam" id="PF01547">
    <property type="entry name" value="SBP_bac_1"/>
    <property type="match status" value="1"/>
</dbReference>
<gene>
    <name evidence="5" type="ORF">HCN08_00140</name>
</gene>
<evidence type="ECO:0000256" key="4">
    <source>
        <dbReference type="SAM" id="SignalP"/>
    </source>
</evidence>
<feature type="signal peptide" evidence="4">
    <location>
        <begin position="1"/>
        <end position="40"/>
    </location>
</feature>
<feature type="region of interest" description="Disordered" evidence="3">
    <location>
        <begin position="43"/>
        <end position="75"/>
    </location>
</feature>
<dbReference type="EMBL" id="JAATEJ010000001">
    <property type="protein sequence ID" value="NJP41838.1"/>
    <property type="molecule type" value="Genomic_DNA"/>
</dbReference>